<evidence type="ECO:0000313" key="3">
    <source>
        <dbReference type="Proteomes" id="UP000646579"/>
    </source>
</evidence>
<proteinExistence type="predicted"/>
<sequence length="105" mass="11516">MNEFVLATFITAVGLCVAGAGTHLYQWLLREPAHLRYDGKTAVSSLGHVFMSFVCGPYILLQMGWQQEDDGTVALGSALLSAFVAFGWSFITGLFVMSLYVALRY</sequence>
<organism evidence="2 3">
    <name type="scientific">Devosia pacifica</name>
    <dbReference type="NCBI Taxonomy" id="1335967"/>
    <lineage>
        <taxon>Bacteria</taxon>
        <taxon>Pseudomonadati</taxon>
        <taxon>Pseudomonadota</taxon>
        <taxon>Alphaproteobacteria</taxon>
        <taxon>Hyphomicrobiales</taxon>
        <taxon>Devosiaceae</taxon>
        <taxon>Devosia</taxon>
    </lineage>
</organism>
<keyword evidence="1" id="KW-0472">Membrane</keyword>
<name>A0A918RWR5_9HYPH</name>
<evidence type="ECO:0000313" key="2">
    <source>
        <dbReference type="EMBL" id="GHA14026.1"/>
    </source>
</evidence>
<reference evidence="2" key="1">
    <citation type="journal article" date="2014" name="Int. J. Syst. Evol. Microbiol.">
        <title>Complete genome sequence of Corynebacterium casei LMG S-19264T (=DSM 44701T), isolated from a smear-ripened cheese.</title>
        <authorList>
            <consortium name="US DOE Joint Genome Institute (JGI-PGF)"/>
            <person name="Walter F."/>
            <person name="Albersmeier A."/>
            <person name="Kalinowski J."/>
            <person name="Ruckert C."/>
        </authorList>
    </citation>
    <scope>NUCLEOTIDE SEQUENCE</scope>
    <source>
        <strain evidence="2">KCTC 32437</strain>
    </source>
</reference>
<feature type="transmembrane region" description="Helical" evidence="1">
    <location>
        <begin position="73"/>
        <end position="103"/>
    </location>
</feature>
<keyword evidence="3" id="KW-1185">Reference proteome</keyword>
<dbReference type="Proteomes" id="UP000646579">
    <property type="component" value="Unassembled WGS sequence"/>
</dbReference>
<keyword evidence="1" id="KW-0812">Transmembrane</keyword>
<keyword evidence="1" id="KW-1133">Transmembrane helix</keyword>
<accession>A0A918RWR5</accession>
<protein>
    <submittedName>
        <fullName evidence="2">Uncharacterized protein</fullName>
    </submittedName>
</protein>
<dbReference type="InterPro" id="IPR053803">
    <property type="entry name" value="DUF6949"/>
</dbReference>
<dbReference type="AlphaFoldDB" id="A0A918RWR5"/>
<gene>
    <name evidence="2" type="ORF">GCM10007989_05850</name>
</gene>
<reference evidence="2" key="2">
    <citation type="submission" date="2020-09" db="EMBL/GenBank/DDBJ databases">
        <authorList>
            <person name="Sun Q."/>
            <person name="Kim S."/>
        </authorList>
    </citation>
    <scope>NUCLEOTIDE SEQUENCE</scope>
    <source>
        <strain evidence="2">KCTC 32437</strain>
    </source>
</reference>
<evidence type="ECO:0000256" key="1">
    <source>
        <dbReference type="SAM" id="Phobius"/>
    </source>
</evidence>
<feature type="transmembrane region" description="Helical" evidence="1">
    <location>
        <begin position="43"/>
        <end position="61"/>
    </location>
</feature>
<comment type="caution">
    <text evidence="2">The sequence shown here is derived from an EMBL/GenBank/DDBJ whole genome shotgun (WGS) entry which is preliminary data.</text>
</comment>
<dbReference type="Pfam" id="PF22258">
    <property type="entry name" value="DUF6949"/>
    <property type="match status" value="1"/>
</dbReference>
<dbReference type="EMBL" id="BMZE01000001">
    <property type="protein sequence ID" value="GHA14026.1"/>
    <property type="molecule type" value="Genomic_DNA"/>
</dbReference>
<dbReference type="RefSeq" id="WP_189423204.1">
    <property type="nucleotide sequence ID" value="NZ_BMZE01000001.1"/>
</dbReference>